<dbReference type="Gene3D" id="3.30.870.10">
    <property type="entry name" value="Endonuclease Chain A"/>
    <property type="match status" value="1"/>
</dbReference>
<dbReference type="AlphaFoldDB" id="A0A8J3X2Q6"/>
<dbReference type="EMBL" id="BOON01000057">
    <property type="protein sequence ID" value="GII25700.1"/>
    <property type="molecule type" value="Genomic_DNA"/>
</dbReference>
<dbReference type="GO" id="GO:0003824">
    <property type="term" value="F:catalytic activity"/>
    <property type="evidence" value="ECO:0007669"/>
    <property type="project" value="InterPro"/>
</dbReference>
<organism evidence="2 3">
    <name type="scientific">Planosporangium mesophilum</name>
    <dbReference type="NCBI Taxonomy" id="689768"/>
    <lineage>
        <taxon>Bacteria</taxon>
        <taxon>Bacillati</taxon>
        <taxon>Actinomycetota</taxon>
        <taxon>Actinomycetes</taxon>
        <taxon>Micromonosporales</taxon>
        <taxon>Micromonosporaceae</taxon>
        <taxon>Planosporangium</taxon>
    </lineage>
</organism>
<dbReference type="RefSeq" id="WP_168117668.1">
    <property type="nucleotide sequence ID" value="NZ_BOON01000057.1"/>
</dbReference>
<reference evidence="2" key="1">
    <citation type="submission" date="2021-01" db="EMBL/GenBank/DDBJ databases">
        <title>Whole genome shotgun sequence of Planosporangium mesophilum NBRC 109066.</title>
        <authorList>
            <person name="Komaki H."/>
            <person name="Tamura T."/>
        </authorList>
    </citation>
    <scope>NUCLEOTIDE SEQUENCE</scope>
    <source>
        <strain evidence="2">NBRC 109066</strain>
    </source>
</reference>
<gene>
    <name evidence="2" type="ORF">Pme01_52970</name>
</gene>
<dbReference type="InterPro" id="IPR001736">
    <property type="entry name" value="PLipase_D/transphosphatidylase"/>
</dbReference>
<comment type="caution">
    <text evidence="2">The sequence shown here is derived from an EMBL/GenBank/DDBJ whole genome shotgun (WGS) entry which is preliminary data.</text>
</comment>
<dbReference type="PROSITE" id="PS50035">
    <property type="entry name" value="PLD"/>
    <property type="match status" value="1"/>
</dbReference>
<dbReference type="CDD" id="cd09176">
    <property type="entry name" value="PLDc_unchar6"/>
    <property type="match status" value="1"/>
</dbReference>
<evidence type="ECO:0000313" key="3">
    <source>
        <dbReference type="Proteomes" id="UP000599074"/>
    </source>
</evidence>
<evidence type="ECO:0000259" key="1">
    <source>
        <dbReference type="PROSITE" id="PS50035"/>
    </source>
</evidence>
<dbReference type="InterPro" id="IPR059166">
    <property type="entry name" value="PLD-like_cat"/>
</dbReference>
<sequence>MLAPDSRAVLLEQLRPPLGYRLDRAVATTFTLDLTAALIPPLAFAAFEVRSTPDPVAVMEAVRSCTDRVDVFCQAGQITVPQRASDLMAFLEPMVHEVRRPRPGYLFHPKLWLLRYVSDTDTAYRLLCLSRNLTNDHSWDAVLRLDGERTNRPAALNRPLADLVRALPTMARSPLPAERRQRLADFAEDIRRIEWERPNDVREIAFHVLGLAGNRSNPDFSGYRHLVVAPFCNDQGLDRVAPSNDVTVVSRVEDLDRLAPSTASRIDAHVVSALAGLEESTDPADGSELSVLSGLHAKLYVVERSRRAHVFLGSANATDAAFGGNVEVLVELVGGATKLGVETFLGEDAPFAQLLEEYAVAGGEPPDPQDEALWALENLVRDLAEIGYAATVEPADGGHRLSVTSDRPLAFPDGYQVSLELLTRPGQACRQEPMNHSQAVFEPITTADITPFVALHVESPQGLRRGTVIRAVLVGDPAGRLDEVLARQVDSTEKFLRFLALLLGLSQAAVPLELAGVEGAGGDGRFSTGSGIFEMVVRALADQPQALADLDRLVARLRSSEAGRDVLPEGFEQLWDVIVAAHRRLPKTKVDR</sequence>
<accession>A0A8J3X2Q6</accession>
<dbReference type="GO" id="GO:0006793">
    <property type="term" value="P:phosphorus metabolic process"/>
    <property type="evidence" value="ECO:0007669"/>
    <property type="project" value="UniProtKB-ARBA"/>
</dbReference>
<feature type="domain" description="PLD phosphodiesterase" evidence="1">
    <location>
        <begin position="291"/>
        <end position="321"/>
    </location>
</feature>
<name>A0A8J3X2Q6_9ACTN</name>
<dbReference type="Proteomes" id="UP000599074">
    <property type="component" value="Unassembled WGS sequence"/>
</dbReference>
<keyword evidence="3" id="KW-1185">Reference proteome</keyword>
<proteinExistence type="predicted"/>
<dbReference type="SUPFAM" id="SSF56024">
    <property type="entry name" value="Phospholipase D/nuclease"/>
    <property type="match status" value="1"/>
</dbReference>
<evidence type="ECO:0000313" key="2">
    <source>
        <dbReference type="EMBL" id="GII25700.1"/>
    </source>
</evidence>
<protein>
    <recommendedName>
        <fullName evidence="1">PLD phosphodiesterase domain-containing protein</fullName>
    </recommendedName>
</protein>